<sequence length="99" mass="11823">MVGGGGRGRRPGTRSPPCSCEKMRVRGWNRLPARGRARVPKRRRWIRSSSTRPLSKKAVIYCWRLQMKFKQFWKLRMQLIRWQHIQVGLLPCLIISWKH</sequence>
<proteinExistence type="predicted"/>
<accession>A0A0A9CM84</accession>
<reference evidence="2" key="2">
    <citation type="journal article" date="2015" name="Data Brief">
        <title>Shoot transcriptome of the giant reed, Arundo donax.</title>
        <authorList>
            <person name="Barrero R.A."/>
            <person name="Guerrero F.D."/>
            <person name="Moolhuijzen P."/>
            <person name="Goolsby J.A."/>
            <person name="Tidwell J."/>
            <person name="Bellgard S.E."/>
            <person name="Bellgard M.I."/>
        </authorList>
    </citation>
    <scope>NUCLEOTIDE SEQUENCE</scope>
    <source>
        <tissue evidence="2">Shoot tissue taken approximately 20 cm above the soil surface</tissue>
    </source>
</reference>
<feature type="region of interest" description="Disordered" evidence="1">
    <location>
        <begin position="1"/>
        <end position="20"/>
    </location>
</feature>
<dbReference type="EMBL" id="GBRH01223385">
    <property type="protein sequence ID" value="JAD74510.1"/>
    <property type="molecule type" value="Transcribed_RNA"/>
</dbReference>
<name>A0A0A9CM84_ARUDO</name>
<protein>
    <submittedName>
        <fullName evidence="2">Uncharacterized protein</fullName>
    </submittedName>
</protein>
<evidence type="ECO:0000313" key="2">
    <source>
        <dbReference type="EMBL" id="JAD74510.1"/>
    </source>
</evidence>
<organism evidence="2">
    <name type="scientific">Arundo donax</name>
    <name type="common">Giant reed</name>
    <name type="synonym">Donax arundinaceus</name>
    <dbReference type="NCBI Taxonomy" id="35708"/>
    <lineage>
        <taxon>Eukaryota</taxon>
        <taxon>Viridiplantae</taxon>
        <taxon>Streptophyta</taxon>
        <taxon>Embryophyta</taxon>
        <taxon>Tracheophyta</taxon>
        <taxon>Spermatophyta</taxon>
        <taxon>Magnoliopsida</taxon>
        <taxon>Liliopsida</taxon>
        <taxon>Poales</taxon>
        <taxon>Poaceae</taxon>
        <taxon>PACMAD clade</taxon>
        <taxon>Arundinoideae</taxon>
        <taxon>Arundineae</taxon>
        <taxon>Arundo</taxon>
    </lineage>
</organism>
<dbReference type="AlphaFoldDB" id="A0A0A9CM84"/>
<evidence type="ECO:0000256" key="1">
    <source>
        <dbReference type="SAM" id="MobiDB-lite"/>
    </source>
</evidence>
<reference evidence="2" key="1">
    <citation type="submission" date="2014-09" db="EMBL/GenBank/DDBJ databases">
        <authorList>
            <person name="Magalhaes I.L.F."/>
            <person name="Oliveira U."/>
            <person name="Santos F.R."/>
            <person name="Vidigal T.H.D.A."/>
            <person name="Brescovit A.D."/>
            <person name="Santos A.J."/>
        </authorList>
    </citation>
    <scope>NUCLEOTIDE SEQUENCE</scope>
    <source>
        <tissue evidence="2">Shoot tissue taken approximately 20 cm above the soil surface</tissue>
    </source>
</reference>